<accession>A0AAJ0H818</accession>
<evidence type="ECO:0000256" key="2">
    <source>
        <dbReference type="ARBA" id="ARBA00022553"/>
    </source>
</evidence>
<protein>
    <submittedName>
        <fullName evidence="13">Fatty acid synthase S-acetyltransferase</fullName>
    </submittedName>
</protein>
<reference evidence="13" key="1">
    <citation type="journal article" date="2023" name="Mol. Phylogenet. Evol.">
        <title>Genome-scale phylogeny and comparative genomics of the fungal order Sordariales.</title>
        <authorList>
            <person name="Hensen N."/>
            <person name="Bonometti L."/>
            <person name="Westerberg I."/>
            <person name="Brannstrom I.O."/>
            <person name="Guillou S."/>
            <person name="Cros-Aarteil S."/>
            <person name="Calhoun S."/>
            <person name="Haridas S."/>
            <person name="Kuo A."/>
            <person name="Mondo S."/>
            <person name="Pangilinan J."/>
            <person name="Riley R."/>
            <person name="LaButti K."/>
            <person name="Andreopoulos B."/>
            <person name="Lipzen A."/>
            <person name="Chen C."/>
            <person name="Yan M."/>
            <person name="Daum C."/>
            <person name="Ng V."/>
            <person name="Clum A."/>
            <person name="Steindorff A."/>
            <person name="Ohm R.A."/>
            <person name="Martin F."/>
            <person name="Silar P."/>
            <person name="Natvig D.O."/>
            <person name="Lalanne C."/>
            <person name="Gautier V."/>
            <person name="Ament-Velasquez S.L."/>
            <person name="Kruys A."/>
            <person name="Hutchinson M.I."/>
            <person name="Powell A.J."/>
            <person name="Barry K."/>
            <person name="Miller A.N."/>
            <person name="Grigoriev I.V."/>
            <person name="Debuchy R."/>
            <person name="Gladieux P."/>
            <person name="Hiltunen Thoren M."/>
            <person name="Johannesson H."/>
        </authorList>
    </citation>
    <scope>NUCLEOTIDE SEQUENCE</scope>
    <source>
        <strain evidence="13">CBS 955.72</strain>
    </source>
</reference>
<evidence type="ECO:0000256" key="8">
    <source>
        <dbReference type="PROSITE-ProRule" id="PRU01363"/>
    </source>
</evidence>
<dbReference type="InterPro" id="IPR001227">
    <property type="entry name" value="Ac_transferase_dom_sf"/>
</dbReference>
<dbReference type="GO" id="GO:0016491">
    <property type="term" value="F:oxidoreductase activity"/>
    <property type="evidence" value="ECO:0007669"/>
    <property type="project" value="UniProtKB-KW"/>
</dbReference>
<dbReference type="PROSITE" id="PS52004">
    <property type="entry name" value="KS3_2"/>
    <property type="match status" value="1"/>
</dbReference>
<dbReference type="CDD" id="cd05274">
    <property type="entry name" value="KR_FAS_SDR_x"/>
    <property type="match status" value="1"/>
</dbReference>
<dbReference type="CDD" id="cd02440">
    <property type="entry name" value="AdoMet_MTases"/>
    <property type="match status" value="1"/>
</dbReference>
<dbReference type="SMART" id="SM00826">
    <property type="entry name" value="PKS_DH"/>
    <property type="match status" value="1"/>
</dbReference>
<feature type="region of interest" description="Disordered" evidence="9">
    <location>
        <begin position="909"/>
        <end position="929"/>
    </location>
</feature>
<dbReference type="SUPFAM" id="SSF50129">
    <property type="entry name" value="GroES-like"/>
    <property type="match status" value="1"/>
</dbReference>
<dbReference type="InterPro" id="IPR006162">
    <property type="entry name" value="Ppantetheine_attach_site"/>
</dbReference>
<dbReference type="InterPro" id="IPR020841">
    <property type="entry name" value="PKS_Beta-ketoAc_synthase_dom"/>
</dbReference>
<dbReference type="InterPro" id="IPR016035">
    <property type="entry name" value="Acyl_Trfase/lysoPLipase"/>
</dbReference>
<evidence type="ECO:0000256" key="6">
    <source>
        <dbReference type="ARBA" id="ARBA00023268"/>
    </source>
</evidence>
<keyword evidence="1" id="KW-0596">Phosphopantetheine</keyword>
<feature type="compositionally biased region" description="Polar residues" evidence="9">
    <location>
        <begin position="450"/>
        <end position="459"/>
    </location>
</feature>
<dbReference type="SUPFAM" id="SSF53335">
    <property type="entry name" value="S-adenosyl-L-methionine-dependent methyltransferases"/>
    <property type="match status" value="1"/>
</dbReference>
<dbReference type="Pfam" id="PF08240">
    <property type="entry name" value="ADH_N"/>
    <property type="match status" value="1"/>
</dbReference>
<reference evidence="13" key="2">
    <citation type="submission" date="2023-06" db="EMBL/GenBank/DDBJ databases">
        <authorList>
            <consortium name="Lawrence Berkeley National Laboratory"/>
            <person name="Haridas S."/>
            <person name="Hensen N."/>
            <person name="Bonometti L."/>
            <person name="Westerberg I."/>
            <person name="Brannstrom I.O."/>
            <person name="Guillou S."/>
            <person name="Cros-Aarteil S."/>
            <person name="Calhoun S."/>
            <person name="Kuo A."/>
            <person name="Mondo S."/>
            <person name="Pangilinan J."/>
            <person name="Riley R."/>
            <person name="Labutti K."/>
            <person name="Andreopoulos B."/>
            <person name="Lipzen A."/>
            <person name="Chen C."/>
            <person name="Yanf M."/>
            <person name="Daum C."/>
            <person name="Ng V."/>
            <person name="Clum A."/>
            <person name="Steindorff A."/>
            <person name="Ohm R."/>
            <person name="Martin F."/>
            <person name="Silar P."/>
            <person name="Natvig D."/>
            <person name="Lalanne C."/>
            <person name="Gautier V."/>
            <person name="Ament-Velasquez S.L."/>
            <person name="Kruys A."/>
            <person name="Hutchinson M.I."/>
            <person name="Powell A.J."/>
            <person name="Barry K."/>
            <person name="Miller A.N."/>
            <person name="Grigoriev I.V."/>
            <person name="Debuchy R."/>
            <person name="Gladieux P."/>
            <person name="Thoren M.H."/>
            <person name="Johannesson H."/>
        </authorList>
    </citation>
    <scope>NUCLEOTIDE SEQUENCE</scope>
    <source>
        <strain evidence="13">CBS 955.72</strain>
    </source>
</reference>
<evidence type="ECO:0000256" key="7">
    <source>
        <dbReference type="ARBA" id="ARBA00023315"/>
    </source>
</evidence>
<dbReference type="InterPro" id="IPR014031">
    <property type="entry name" value="Ketoacyl_synth_C"/>
</dbReference>
<dbReference type="InterPro" id="IPR013968">
    <property type="entry name" value="PKS_KR"/>
</dbReference>
<feature type="active site" description="Proton donor; for dehydratase activity" evidence="8">
    <location>
        <position position="1190"/>
    </location>
</feature>
<dbReference type="GO" id="GO:0004312">
    <property type="term" value="F:fatty acid synthase activity"/>
    <property type="evidence" value="ECO:0007669"/>
    <property type="project" value="TreeGrafter"/>
</dbReference>
<dbReference type="PROSITE" id="PS52019">
    <property type="entry name" value="PKS_MFAS_DH"/>
    <property type="match status" value="1"/>
</dbReference>
<dbReference type="PROSITE" id="PS00606">
    <property type="entry name" value="KS3_1"/>
    <property type="match status" value="1"/>
</dbReference>
<dbReference type="PROSITE" id="PS00012">
    <property type="entry name" value="PHOSPHOPANTETHEINE"/>
    <property type="match status" value="1"/>
</dbReference>
<feature type="region of interest" description="Disordered" evidence="9">
    <location>
        <begin position="446"/>
        <end position="476"/>
    </location>
</feature>
<dbReference type="SMART" id="SM00825">
    <property type="entry name" value="PKS_KS"/>
    <property type="match status" value="1"/>
</dbReference>
<dbReference type="InterPro" id="IPR036291">
    <property type="entry name" value="NAD(P)-bd_dom_sf"/>
</dbReference>
<dbReference type="InterPro" id="IPR013217">
    <property type="entry name" value="Methyltransf_12"/>
</dbReference>
<feature type="active site" description="Proton acceptor; for dehydratase activity" evidence="8">
    <location>
        <position position="994"/>
    </location>
</feature>
<dbReference type="CDD" id="cd00833">
    <property type="entry name" value="PKS"/>
    <property type="match status" value="1"/>
</dbReference>
<dbReference type="SMART" id="SM00822">
    <property type="entry name" value="PKS_KR"/>
    <property type="match status" value="1"/>
</dbReference>
<keyword evidence="7" id="KW-0012">Acyltransferase</keyword>
<dbReference type="InterPro" id="IPR050091">
    <property type="entry name" value="PKS_NRPS_Biosynth_Enz"/>
</dbReference>
<dbReference type="Pfam" id="PF02801">
    <property type="entry name" value="Ketoacyl-synt_C"/>
    <property type="match status" value="1"/>
</dbReference>
<feature type="domain" description="PKS/mFAS DH" evidence="12">
    <location>
        <begin position="962"/>
        <end position="1281"/>
    </location>
</feature>
<keyword evidence="3" id="KW-0808">Transferase</keyword>
<feature type="region of interest" description="Disordered" evidence="9">
    <location>
        <begin position="264"/>
        <end position="283"/>
    </location>
</feature>
<dbReference type="InterPro" id="IPR016036">
    <property type="entry name" value="Malonyl_transacylase_ACP-bd"/>
</dbReference>
<keyword evidence="5" id="KW-0560">Oxidoreductase</keyword>
<gene>
    <name evidence="13" type="ORF">B0T25DRAFT_485925</name>
</gene>
<dbReference type="GO" id="GO:0030639">
    <property type="term" value="P:polyketide biosynthetic process"/>
    <property type="evidence" value="ECO:0007669"/>
    <property type="project" value="UniProtKB-ARBA"/>
</dbReference>
<evidence type="ECO:0000256" key="4">
    <source>
        <dbReference type="ARBA" id="ARBA00022857"/>
    </source>
</evidence>
<dbReference type="SUPFAM" id="SSF53901">
    <property type="entry name" value="Thiolase-like"/>
    <property type="match status" value="1"/>
</dbReference>
<dbReference type="GO" id="GO:1901336">
    <property type="term" value="P:lactone biosynthetic process"/>
    <property type="evidence" value="ECO:0007669"/>
    <property type="project" value="UniProtKB-ARBA"/>
</dbReference>
<dbReference type="SUPFAM" id="SSF52151">
    <property type="entry name" value="FabD/lysophospholipase-like"/>
    <property type="match status" value="1"/>
</dbReference>
<dbReference type="InterPro" id="IPR056501">
    <property type="entry name" value="NAD-bd_HRPKS_sdrA"/>
</dbReference>
<dbReference type="InterPro" id="IPR049900">
    <property type="entry name" value="PKS_mFAS_DH"/>
</dbReference>
<dbReference type="InterPro" id="IPR014030">
    <property type="entry name" value="Ketoacyl_synth_N"/>
</dbReference>
<dbReference type="PANTHER" id="PTHR43775:SF29">
    <property type="entry name" value="ASPERFURANONE POLYKETIDE SYNTHASE AFOG-RELATED"/>
    <property type="match status" value="1"/>
</dbReference>
<evidence type="ECO:0000259" key="11">
    <source>
        <dbReference type="PROSITE" id="PS52004"/>
    </source>
</evidence>
<dbReference type="Gene3D" id="1.10.1200.10">
    <property type="entry name" value="ACP-like"/>
    <property type="match status" value="1"/>
</dbReference>
<dbReference type="InterPro" id="IPR014043">
    <property type="entry name" value="Acyl_transferase_dom"/>
</dbReference>
<dbReference type="InterPro" id="IPR009081">
    <property type="entry name" value="PP-bd_ACP"/>
</dbReference>
<dbReference type="SUPFAM" id="SSF47336">
    <property type="entry name" value="ACP-like"/>
    <property type="match status" value="1"/>
</dbReference>
<dbReference type="SMART" id="SM00827">
    <property type="entry name" value="PKS_AT"/>
    <property type="match status" value="1"/>
</dbReference>
<dbReference type="Pfam" id="PF08659">
    <property type="entry name" value="KR"/>
    <property type="match status" value="1"/>
</dbReference>
<dbReference type="Pfam" id="PF21089">
    <property type="entry name" value="PKS_DH_N"/>
    <property type="match status" value="1"/>
</dbReference>
<dbReference type="InterPro" id="IPR013154">
    <property type="entry name" value="ADH-like_N"/>
</dbReference>
<keyword evidence="4" id="KW-0521">NADP</keyword>
<dbReference type="Pfam" id="PF23297">
    <property type="entry name" value="ACP_SdgA_C"/>
    <property type="match status" value="1"/>
</dbReference>
<keyword evidence="6" id="KW-0511">Multifunctional enzyme</keyword>
<dbReference type="CDD" id="cd05195">
    <property type="entry name" value="enoyl_red"/>
    <property type="match status" value="1"/>
</dbReference>
<evidence type="ECO:0000313" key="14">
    <source>
        <dbReference type="Proteomes" id="UP001275084"/>
    </source>
</evidence>
<feature type="domain" description="Ketosynthase family 3 (KS3)" evidence="11">
    <location>
        <begin position="3"/>
        <end position="425"/>
    </location>
</feature>
<dbReference type="SMART" id="SM00823">
    <property type="entry name" value="PKS_PP"/>
    <property type="match status" value="1"/>
</dbReference>
<dbReference type="Pfam" id="PF16197">
    <property type="entry name" value="KAsynt_C_assoc"/>
    <property type="match status" value="1"/>
</dbReference>
<dbReference type="Pfam" id="PF13602">
    <property type="entry name" value="ADH_zinc_N_2"/>
    <property type="match status" value="1"/>
</dbReference>
<evidence type="ECO:0000256" key="9">
    <source>
        <dbReference type="SAM" id="MobiDB-lite"/>
    </source>
</evidence>
<dbReference type="InterPro" id="IPR020807">
    <property type="entry name" value="PKS_DH"/>
</dbReference>
<feature type="region of interest" description="C-terminal hotdog fold" evidence="8">
    <location>
        <begin position="1129"/>
        <end position="1281"/>
    </location>
</feature>
<evidence type="ECO:0000313" key="13">
    <source>
        <dbReference type="EMBL" id="KAK3343522.1"/>
    </source>
</evidence>
<dbReference type="Pfam" id="PF00109">
    <property type="entry name" value="ketoacyl-synt"/>
    <property type="match status" value="1"/>
</dbReference>
<dbReference type="FunFam" id="3.40.50.720:FF:000209">
    <property type="entry name" value="Polyketide synthase Pks12"/>
    <property type="match status" value="1"/>
</dbReference>
<dbReference type="Gene3D" id="3.40.47.10">
    <property type="match status" value="1"/>
</dbReference>
<dbReference type="Proteomes" id="UP001275084">
    <property type="component" value="Unassembled WGS sequence"/>
</dbReference>
<dbReference type="SUPFAM" id="SSF51735">
    <property type="entry name" value="NAD(P)-binding Rossmann-fold domains"/>
    <property type="match status" value="2"/>
</dbReference>
<dbReference type="SUPFAM" id="SSF55048">
    <property type="entry name" value="Probable ACP-binding domain of malonyl-CoA ACP transacylase"/>
    <property type="match status" value="1"/>
</dbReference>
<dbReference type="InterPro" id="IPR042104">
    <property type="entry name" value="PKS_dehydratase_sf"/>
</dbReference>
<sequence length="2594" mass="281119">MMQDDIAVVGFSFKLPQGVEDVASFWHVLENRKNLMTDWPESRINVGSIKSNSYNKVQCRGGYFIDEDPAVFDAPFFSVTAKEAASMDPMQRWTLEASYRAFENAGIPVETLRGSRTAVFSASMSDDYSRMTAQDPEDHPRMAATGTFASIIPNRVSWYFDLRGLSAHVDSACSSSLLAVDMACQAIKSGDASAALVTSSNLILGPAIYQLLSAQGFLSPDSRCYSFDHRANGYARGEGIIALVIKPIADAVRDGDMIRAVIRSSASNQDGRTPGLTQPSSRAQESLMRQVYEKAKLPFDQTRYVEAHGTGTPVGDPIEMAAIGRVFCSSRSAEEPLYVGSVKANIGHLEGSSGLAGVLKSILMLEKGIIPPNALFEKMNPNIDADSYHIEVPSTPKVWPCSGLRRVSVNSFGFGGTNTHVVIDDAYHYLQNRGLAGNHNTVRFPVAHHSPTNGTSQVDSDGVETNGANGHHPADSPRLLVWTAADENAVARMTTKYEAFYKTHVARDAGKLERLAFSLGSRRGKLLWRQFAVVQSARAELPPAAAKPVRSSGPDEVGLGFVFTGQGAQYASMGLSLMEYPVFSEVLEKVDEIYHGLGCKWSLFDELRNRDNIDSPDRSQPLSTALQIALVELLKSFGIVPKAVVGHSSGEIAAAYAIGALSLHSACKVSYFRGQLAGQLKAAAATGPAPRSSAMIAVNLAEDAVSAFLEELGWEADLSVACVNSPVNCTLSGSEAAVDAVKQALDKEGVFAQKLKTGVAYHSPFMSEIANEYLALMGSLEGSSTSAGDGMMMMMMVSSVTGNPVLPAVLAKAQYWVQNMVSQVRFSDAVQVLAQGASSLGMTDLVEVGPHAALRRPVQDSLGSFYQTAAGQKQRHHLRYFSALHKGRPAIETTLELAGRLFCHGHPVSTASANRQSRSHPPASTPPPFLVDAPEYPFDHSKRYWNESRLSRAFRLRTPVAGETLGARFCDWNPLSPRWRGFLSVESAPWTGDHVVGETVIYPGAGMLIMAIEAAQHMCRPDRLVAGYHVREASFVSPIVVGRAWEDRTETVVQLRPVRRLADEKDAGAWSDVTIYSYAAADDHWTECFRAVVQVQYEDVVGRGDALRERRWEEERVAEEYRRAGEQCTRPIDSHVFYGNAADHGITWGSWFQVLDDILWDGGARTLGRVDLAKSPRHRTTSLVHPAVLDAAFHALRVSTTHGLALASSSTNIPVRLVDAWFAPSGWQQPDTRSIRYLATSRGEAGRGRSEGAVCAVADDGTVLCTMGKLVMAAVSGSSTAQADTPGRARKLLCSIDWKPQLSLLSPAQLAVACDAGTFPDKDEATMLLHYRKLRFVLDQAILDALDALSSRADRIPDSMRRHVEWMKHHAAATRLGAPTAAAARVSGQELAGLVREIETIRPGWKLHATVARELLPILTGRSDPLQTIFGSDQADAFYADMFESVCDHRLRAFLGLASHENPALRILEVGAGTGGMTGRVLGALLGLEGEGGGARFAEYTYTDVSPAFFERAGTRWGRVAEGGRMAFRTFDMKASPESQGLERGRYDMVVAGSVLHATEDLVGAVRNVKRLLRAGGKLLLLEAIAPDDVASNFTFGLVPGWWGAREEWRGMSPAIPEEQWDVVLREAGFSGNDLCLRDYKSDECHLFSVIVSTAGGEEEGGATEAEEEQPVVVVVGDADDERQMRLAGLVCERLPRGQSARVVALDHVEDADLTADDTVVCIAETSRPLLAALSESRFHAIQHLVKRSQKLLWATRVENEQAPAYSIVQGLMRTVRAEEVDKRLVTLAIESRAADDNPTTCAEYIARAFCASFGPSASPARESEYIVRGGMLTTGRVIEDVAQNEMLHSLLHPQLQHKAWLSGPAAKLAVGTTKTLESLRLVEDDDHGAPLGPREVEIEAKAWAVNFRDVLVALGRIDDGGLGLDCAGVVTRVGRACGSDAVRAGDRVCMVSPNCMRAYPRADSRAVLRIPDGLSFEEAASVLIPGMTAYYGLLEVARLRRGEKILIHSAAGSTGQMAVWMAKTKGAEVFATTSSDDKKRFLRDTMGIPEDHIFYSRDTSFARGIKRVTGGRGVDVVLNSLSGDGLRASWECVAPFGRFVEIAEADIRSNAMLPMGSFAHNVSFSAVDLRHIAQADLDLTQRLLRGTLGLLAERKIKHPGPLHRYPVSEVERAFRHLQGGKNIGRVMITLDRTDVVPQLLFTRPSWTFDPHATYLVAGGSGGLGRAIAKWMATRGARHMLLPSRSGGTASPAASALLSDLRARGVNVLAPRCDMADDAALADLLASWARRNMPPVKGVINAAMVLQDAVFSNMTHAQWELAIRSKVCTTWNLHRRLGPDADFFVMLSSLIGVLGGMGQANYAAGCAFQDALARRRVRDGKTGSVSIDVGWMRSIGIVAERAEYQRNLKTAEDMHRLSEEELLGVLDVVCDPARREAVVGERDAQVLFGLRTPDEFHAKGREPPELLDRPLFAAFAHHQNSDGRGEGPVGSLAAAAVADVAGAFRRAADEEGRVRIVVQALAGKLARAMAIAPEDVEFGKPLSSYGVDSLMAVELRNWIGKDFGANVAVFDIMGNVPIARIGELVVARSRVGKS</sequence>
<dbReference type="Pfam" id="PF00698">
    <property type="entry name" value="Acyl_transf_1"/>
    <property type="match status" value="1"/>
</dbReference>
<feature type="domain" description="Carrier" evidence="10">
    <location>
        <begin position="2508"/>
        <end position="2589"/>
    </location>
</feature>
<dbReference type="Gene3D" id="3.90.180.10">
    <property type="entry name" value="Medium-chain alcohol dehydrogenases, catalytic domain"/>
    <property type="match status" value="1"/>
</dbReference>
<dbReference type="Gene3D" id="3.40.366.10">
    <property type="entry name" value="Malonyl-Coenzyme A Acyl Carrier Protein, domain 2"/>
    <property type="match status" value="1"/>
</dbReference>
<dbReference type="Gene3D" id="3.40.50.150">
    <property type="entry name" value="Vaccinia Virus protein VP39"/>
    <property type="match status" value="1"/>
</dbReference>
<feature type="region of interest" description="N-terminal hotdog fold" evidence="8">
    <location>
        <begin position="962"/>
        <end position="1100"/>
    </location>
</feature>
<dbReference type="GO" id="GO:0031177">
    <property type="term" value="F:phosphopantetheine binding"/>
    <property type="evidence" value="ECO:0007669"/>
    <property type="project" value="InterPro"/>
</dbReference>
<dbReference type="SMART" id="SM00829">
    <property type="entry name" value="PKS_ER"/>
    <property type="match status" value="1"/>
</dbReference>
<dbReference type="Gene3D" id="3.40.50.720">
    <property type="entry name" value="NAD(P)-binding Rossmann-like Domain"/>
    <property type="match status" value="1"/>
</dbReference>
<dbReference type="GO" id="GO:0004315">
    <property type="term" value="F:3-oxoacyl-[acyl-carrier-protein] synthase activity"/>
    <property type="evidence" value="ECO:0007669"/>
    <property type="project" value="InterPro"/>
</dbReference>
<dbReference type="InterPro" id="IPR018201">
    <property type="entry name" value="Ketoacyl_synth_AS"/>
</dbReference>
<dbReference type="InterPro" id="IPR020806">
    <property type="entry name" value="PKS_PP-bd"/>
</dbReference>
<evidence type="ECO:0000256" key="1">
    <source>
        <dbReference type="ARBA" id="ARBA00022450"/>
    </source>
</evidence>
<dbReference type="InterPro" id="IPR049551">
    <property type="entry name" value="PKS_DH_C"/>
</dbReference>
<dbReference type="InterPro" id="IPR049552">
    <property type="entry name" value="PKS_DH_N"/>
</dbReference>
<proteinExistence type="predicted"/>
<dbReference type="Pfam" id="PF23114">
    <property type="entry name" value="NAD-bd_HRPKS_sdrA"/>
    <property type="match status" value="1"/>
</dbReference>
<dbReference type="GO" id="GO:0006633">
    <property type="term" value="P:fatty acid biosynthetic process"/>
    <property type="evidence" value="ECO:0007669"/>
    <property type="project" value="InterPro"/>
</dbReference>
<dbReference type="InterPro" id="IPR057326">
    <property type="entry name" value="KR_dom"/>
</dbReference>
<dbReference type="InterPro" id="IPR020843">
    <property type="entry name" value="ER"/>
</dbReference>
<keyword evidence="14" id="KW-1185">Reference proteome</keyword>
<evidence type="ECO:0000259" key="12">
    <source>
        <dbReference type="PROSITE" id="PS52019"/>
    </source>
</evidence>
<dbReference type="InterPro" id="IPR029063">
    <property type="entry name" value="SAM-dependent_MTases_sf"/>
</dbReference>
<dbReference type="Gene3D" id="3.10.129.110">
    <property type="entry name" value="Polyketide synthase dehydratase"/>
    <property type="match status" value="1"/>
</dbReference>
<dbReference type="InterPro" id="IPR032821">
    <property type="entry name" value="PKS_assoc"/>
</dbReference>
<dbReference type="PANTHER" id="PTHR43775">
    <property type="entry name" value="FATTY ACID SYNTHASE"/>
    <property type="match status" value="1"/>
</dbReference>
<evidence type="ECO:0000256" key="3">
    <source>
        <dbReference type="ARBA" id="ARBA00022679"/>
    </source>
</evidence>
<evidence type="ECO:0000259" key="10">
    <source>
        <dbReference type="PROSITE" id="PS50075"/>
    </source>
</evidence>
<name>A0AAJ0H818_9PEZI</name>
<dbReference type="PROSITE" id="PS50075">
    <property type="entry name" value="CARRIER"/>
    <property type="match status" value="1"/>
</dbReference>
<dbReference type="InterPro" id="IPR016039">
    <property type="entry name" value="Thiolase-like"/>
</dbReference>
<dbReference type="Pfam" id="PF08242">
    <property type="entry name" value="Methyltransf_12"/>
    <property type="match status" value="1"/>
</dbReference>
<dbReference type="EMBL" id="JAUIQD010000007">
    <property type="protein sequence ID" value="KAK3343522.1"/>
    <property type="molecule type" value="Genomic_DNA"/>
</dbReference>
<organism evidence="13 14">
    <name type="scientific">Lasiosphaeria hispida</name>
    <dbReference type="NCBI Taxonomy" id="260671"/>
    <lineage>
        <taxon>Eukaryota</taxon>
        <taxon>Fungi</taxon>
        <taxon>Dikarya</taxon>
        <taxon>Ascomycota</taxon>
        <taxon>Pezizomycotina</taxon>
        <taxon>Sordariomycetes</taxon>
        <taxon>Sordariomycetidae</taxon>
        <taxon>Sordariales</taxon>
        <taxon>Lasiosphaeriaceae</taxon>
        <taxon>Lasiosphaeria</taxon>
    </lineage>
</organism>
<keyword evidence="2" id="KW-0597">Phosphoprotein</keyword>
<dbReference type="InterPro" id="IPR011032">
    <property type="entry name" value="GroES-like_sf"/>
</dbReference>
<dbReference type="InterPro" id="IPR036736">
    <property type="entry name" value="ACP-like_sf"/>
</dbReference>
<comment type="caution">
    <text evidence="13">The sequence shown here is derived from an EMBL/GenBank/DDBJ whole genome shotgun (WGS) entry which is preliminary data.</text>
</comment>
<evidence type="ECO:0000256" key="5">
    <source>
        <dbReference type="ARBA" id="ARBA00023002"/>
    </source>
</evidence>
<dbReference type="Pfam" id="PF14765">
    <property type="entry name" value="PS-DH"/>
    <property type="match status" value="1"/>
</dbReference>